<protein>
    <submittedName>
        <fullName evidence="2">Sulfite reductase</fullName>
    </submittedName>
</protein>
<feature type="chain" id="PRO_5044266263" evidence="1">
    <location>
        <begin position="19"/>
        <end position="128"/>
    </location>
</feature>
<proteinExistence type="predicted"/>
<evidence type="ECO:0000256" key="1">
    <source>
        <dbReference type="SAM" id="SignalP"/>
    </source>
</evidence>
<sequence length="128" mass="13862">MKLISATVVSVLAATALGADCFGQPQSDLGKTFGDAYWDARAKMCGNSDDCHYQKDCTTYSAKTVQGLIKLTTHVSIKRQKLGGTGGFKDCWDATEDIINQCIYGTGQMSGTWAYNGQLYQISSYFTG</sequence>
<keyword evidence="1" id="KW-0732">Signal</keyword>
<keyword evidence="3" id="KW-1185">Reference proteome</keyword>
<evidence type="ECO:0000313" key="2">
    <source>
        <dbReference type="EMBL" id="KAJ6443195.1"/>
    </source>
</evidence>
<gene>
    <name evidence="2" type="ORF">O9K51_04374</name>
</gene>
<feature type="signal peptide" evidence="1">
    <location>
        <begin position="1"/>
        <end position="18"/>
    </location>
</feature>
<organism evidence="2 3">
    <name type="scientific">Purpureocillium lavendulum</name>
    <dbReference type="NCBI Taxonomy" id="1247861"/>
    <lineage>
        <taxon>Eukaryota</taxon>
        <taxon>Fungi</taxon>
        <taxon>Dikarya</taxon>
        <taxon>Ascomycota</taxon>
        <taxon>Pezizomycotina</taxon>
        <taxon>Sordariomycetes</taxon>
        <taxon>Hypocreomycetidae</taxon>
        <taxon>Hypocreales</taxon>
        <taxon>Ophiocordycipitaceae</taxon>
        <taxon>Purpureocillium</taxon>
    </lineage>
</organism>
<reference evidence="2" key="1">
    <citation type="submission" date="2023-01" db="EMBL/GenBank/DDBJ databases">
        <title>The growth and conidiation of Purpureocillium lavendulum are regulated by nitrogen source and histone H3K14 acetylation.</title>
        <authorList>
            <person name="Tang P."/>
            <person name="Han J."/>
            <person name="Zhang C."/>
            <person name="Tang P."/>
            <person name="Qi F."/>
            <person name="Zhang K."/>
            <person name="Liang L."/>
        </authorList>
    </citation>
    <scope>NUCLEOTIDE SEQUENCE</scope>
    <source>
        <strain evidence="2">YMF1.00683</strain>
    </source>
</reference>
<name>A0AB34FW60_9HYPO</name>
<comment type="caution">
    <text evidence="2">The sequence shown here is derived from an EMBL/GenBank/DDBJ whole genome shotgun (WGS) entry which is preliminary data.</text>
</comment>
<dbReference type="EMBL" id="JAQHRD010000003">
    <property type="protein sequence ID" value="KAJ6443195.1"/>
    <property type="molecule type" value="Genomic_DNA"/>
</dbReference>
<dbReference type="AlphaFoldDB" id="A0AB34FW60"/>
<evidence type="ECO:0000313" key="3">
    <source>
        <dbReference type="Proteomes" id="UP001163105"/>
    </source>
</evidence>
<dbReference type="Proteomes" id="UP001163105">
    <property type="component" value="Unassembled WGS sequence"/>
</dbReference>
<accession>A0AB34FW60</accession>